<organism evidence="2 3">
    <name type="scientific">Geodia barretti</name>
    <name type="common">Barrett's horny sponge</name>
    <dbReference type="NCBI Taxonomy" id="519541"/>
    <lineage>
        <taxon>Eukaryota</taxon>
        <taxon>Metazoa</taxon>
        <taxon>Porifera</taxon>
        <taxon>Demospongiae</taxon>
        <taxon>Heteroscleromorpha</taxon>
        <taxon>Tetractinellida</taxon>
        <taxon>Astrophorina</taxon>
        <taxon>Geodiidae</taxon>
        <taxon>Geodia</taxon>
    </lineage>
</organism>
<dbReference type="CDD" id="cd23157">
    <property type="entry name" value="Prefoldin_5"/>
    <property type="match status" value="1"/>
</dbReference>
<proteinExistence type="inferred from homology"/>
<keyword evidence="3" id="KW-1185">Reference proteome</keyword>
<dbReference type="PANTHER" id="PTHR12674">
    <property type="entry name" value="PREFOLDIN SUBUNIT 5"/>
    <property type="match status" value="1"/>
</dbReference>
<evidence type="ECO:0000256" key="1">
    <source>
        <dbReference type="ARBA" id="ARBA00010048"/>
    </source>
</evidence>
<name>A0AA35W7Y5_GEOBA</name>
<dbReference type="InterPro" id="IPR004127">
    <property type="entry name" value="Prefoldin_subunit_alpha"/>
</dbReference>
<evidence type="ECO:0000313" key="2">
    <source>
        <dbReference type="EMBL" id="CAI8001051.1"/>
    </source>
</evidence>
<dbReference type="GO" id="GO:0051082">
    <property type="term" value="F:unfolded protein binding"/>
    <property type="evidence" value="ECO:0007669"/>
    <property type="project" value="InterPro"/>
</dbReference>
<sequence length="62" mass="7303">MYVPGKLKDTSKVLVDVGTGFYIEKNVPGAQDYFQRRIDFITRNIEEVQKNLQEKHMIRESE</sequence>
<dbReference type="Proteomes" id="UP001174909">
    <property type="component" value="Unassembled WGS sequence"/>
</dbReference>
<dbReference type="GO" id="GO:1990113">
    <property type="term" value="P:RNA polymerase I assembly"/>
    <property type="evidence" value="ECO:0007669"/>
    <property type="project" value="TreeGrafter"/>
</dbReference>
<protein>
    <submittedName>
        <fullName evidence="2">Prefoldin subunit 5</fullName>
    </submittedName>
</protein>
<dbReference type="Gene3D" id="1.10.287.370">
    <property type="match status" value="1"/>
</dbReference>
<dbReference type="AlphaFoldDB" id="A0AA35W7Y5"/>
<evidence type="ECO:0000313" key="3">
    <source>
        <dbReference type="Proteomes" id="UP001174909"/>
    </source>
</evidence>
<dbReference type="GO" id="GO:1990115">
    <property type="term" value="P:RNA polymerase III assembly"/>
    <property type="evidence" value="ECO:0007669"/>
    <property type="project" value="TreeGrafter"/>
</dbReference>
<gene>
    <name evidence="2" type="ORF">GBAR_LOCUS3104</name>
</gene>
<dbReference type="GO" id="GO:1990114">
    <property type="term" value="P:RNA polymerase II core complex assembly"/>
    <property type="evidence" value="ECO:0007669"/>
    <property type="project" value="TreeGrafter"/>
</dbReference>
<comment type="caution">
    <text evidence="2">The sequence shown here is derived from an EMBL/GenBank/DDBJ whole genome shotgun (WGS) entry which is preliminary data.</text>
</comment>
<dbReference type="InterPro" id="IPR009053">
    <property type="entry name" value="Prefoldin"/>
</dbReference>
<dbReference type="GO" id="GO:0005737">
    <property type="term" value="C:cytoplasm"/>
    <property type="evidence" value="ECO:0007669"/>
    <property type="project" value="TreeGrafter"/>
</dbReference>
<dbReference type="Pfam" id="PF02996">
    <property type="entry name" value="Prefoldin"/>
    <property type="match status" value="1"/>
</dbReference>
<dbReference type="GO" id="GO:0016272">
    <property type="term" value="C:prefoldin complex"/>
    <property type="evidence" value="ECO:0007669"/>
    <property type="project" value="InterPro"/>
</dbReference>
<dbReference type="PANTHER" id="PTHR12674:SF2">
    <property type="entry name" value="PREFOLDIN SUBUNIT 5"/>
    <property type="match status" value="1"/>
</dbReference>
<comment type="similarity">
    <text evidence="1">Belongs to the prefoldin subunit alpha family.</text>
</comment>
<dbReference type="SUPFAM" id="SSF46579">
    <property type="entry name" value="Prefoldin"/>
    <property type="match status" value="1"/>
</dbReference>
<dbReference type="InterPro" id="IPR011599">
    <property type="entry name" value="PFD_alpha_archaea"/>
</dbReference>
<reference evidence="2" key="1">
    <citation type="submission" date="2023-03" db="EMBL/GenBank/DDBJ databases">
        <authorList>
            <person name="Steffen K."/>
            <person name="Cardenas P."/>
        </authorList>
    </citation>
    <scope>NUCLEOTIDE SEQUENCE</scope>
</reference>
<accession>A0AA35W7Y5</accession>
<dbReference type="EMBL" id="CASHTH010000426">
    <property type="protein sequence ID" value="CAI8001051.1"/>
    <property type="molecule type" value="Genomic_DNA"/>
</dbReference>
<dbReference type="NCBIfam" id="TIGR00293">
    <property type="entry name" value="prefoldin subunit alpha"/>
    <property type="match status" value="1"/>
</dbReference>
<dbReference type="GO" id="GO:0006457">
    <property type="term" value="P:protein folding"/>
    <property type="evidence" value="ECO:0007669"/>
    <property type="project" value="InterPro"/>
</dbReference>